<dbReference type="EMBL" id="JAINUG010000262">
    <property type="protein sequence ID" value="KAJ8384918.1"/>
    <property type="molecule type" value="Genomic_DNA"/>
</dbReference>
<accession>A0AAD7RIR4</accession>
<comment type="caution">
    <text evidence="1">The sequence shown here is derived from an EMBL/GenBank/DDBJ whole genome shotgun (WGS) entry which is preliminary data.</text>
</comment>
<sequence length="84" mass="9456">MGGENALYYKYGHLSDTSCVQSFSVGQHGRLLFCAVGGLQTKNAWDASRECNIKWTVDVGKREEVRTHRVPVEKAQPPRLTWSC</sequence>
<dbReference type="Proteomes" id="UP001221898">
    <property type="component" value="Unassembled WGS sequence"/>
</dbReference>
<reference evidence="1" key="1">
    <citation type="journal article" date="2023" name="Science">
        <title>Genome structures resolve the early diversification of teleost fishes.</title>
        <authorList>
            <person name="Parey E."/>
            <person name="Louis A."/>
            <person name="Montfort J."/>
            <person name="Bouchez O."/>
            <person name="Roques C."/>
            <person name="Iampietro C."/>
            <person name="Lluch J."/>
            <person name="Castinel A."/>
            <person name="Donnadieu C."/>
            <person name="Desvignes T."/>
            <person name="Floi Bucao C."/>
            <person name="Jouanno E."/>
            <person name="Wen M."/>
            <person name="Mejri S."/>
            <person name="Dirks R."/>
            <person name="Jansen H."/>
            <person name="Henkel C."/>
            <person name="Chen W.J."/>
            <person name="Zahm M."/>
            <person name="Cabau C."/>
            <person name="Klopp C."/>
            <person name="Thompson A.W."/>
            <person name="Robinson-Rechavi M."/>
            <person name="Braasch I."/>
            <person name="Lecointre G."/>
            <person name="Bobe J."/>
            <person name="Postlethwait J.H."/>
            <person name="Berthelot C."/>
            <person name="Roest Crollius H."/>
            <person name="Guiguen Y."/>
        </authorList>
    </citation>
    <scope>NUCLEOTIDE SEQUENCE</scope>
    <source>
        <strain evidence="1">NC1722</strain>
    </source>
</reference>
<gene>
    <name evidence="1" type="ORF">AAFF_G00197260</name>
</gene>
<evidence type="ECO:0000313" key="1">
    <source>
        <dbReference type="EMBL" id="KAJ8384918.1"/>
    </source>
</evidence>
<name>A0AAD7RIR4_9TELE</name>
<dbReference type="AlphaFoldDB" id="A0AAD7RIR4"/>
<evidence type="ECO:0000313" key="2">
    <source>
        <dbReference type="Proteomes" id="UP001221898"/>
    </source>
</evidence>
<keyword evidence="2" id="KW-1185">Reference proteome</keyword>
<protein>
    <submittedName>
        <fullName evidence="1">Uncharacterized protein</fullName>
    </submittedName>
</protein>
<proteinExistence type="predicted"/>
<organism evidence="1 2">
    <name type="scientific">Aldrovandia affinis</name>
    <dbReference type="NCBI Taxonomy" id="143900"/>
    <lineage>
        <taxon>Eukaryota</taxon>
        <taxon>Metazoa</taxon>
        <taxon>Chordata</taxon>
        <taxon>Craniata</taxon>
        <taxon>Vertebrata</taxon>
        <taxon>Euteleostomi</taxon>
        <taxon>Actinopterygii</taxon>
        <taxon>Neopterygii</taxon>
        <taxon>Teleostei</taxon>
        <taxon>Notacanthiformes</taxon>
        <taxon>Halosauridae</taxon>
        <taxon>Aldrovandia</taxon>
    </lineage>
</organism>